<dbReference type="PANTHER" id="PTHR46953:SF1">
    <property type="entry name" value="G-PROTEIN COUPLED RECEPTOR MTH-LIKE 1-RELATED"/>
    <property type="match status" value="1"/>
</dbReference>
<keyword evidence="9" id="KW-1185">Reference proteome</keyword>
<dbReference type="PANTHER" id="PTHR46953">
    <property type="entry name" value="G-PROTEIN COUPLED RECEPTOR MTH-LIKE 1-RELATED"/>
    <property type="match status" value="1"/>
</dbReference>
<dbReference type="GO" id="GO:0016020">
    <property type="term" value="C:membrane"/>
    <property type="evidence" value="ECO:0007669"/>
    <property type="project" value="UniProtKB-SubCell"/>
</dbReference>
<dbReference type="AlphaFoldDB" id="A0A0P5WKU3"/>
<evidence type="ECO:0000256" key="5">
    <source>
        <dbReference type="ARBA" id="ARBA00022989"/>
    </source>
</evidence>
<dbReference type="OrthoDB" id="6134459at2759"/>
<comment type="caution">
    <text evidence="8">The sequence shown here is derived from an EMBL/GenBank/DDBJ whole genome shotgun (WGS) entry which is preliminary data.</text>
</comment>
<evidence type="ECO:0000256" key="3">
    <source>
        <dbReference type="ARBA" id="ARBA00022692"/>
    </source>
</evidence>
<keyword evidence="3" id="KW-0812">Transmembrane</keyword>
<sequence length="574" mass="65329">MILLRYFLVILTLLKVKCNYATVELNRNVSLAKCCSDWQGSNACNSNTAPHEWLQLPPVYSATTNETVDSARFSLIYHNTTCTSGYKSKSWTQFHLLTDGSVNVQGKLLQPNEFCLEQHLQAEFTVRYCIPDACSQTHCVRKCCPRGTILNVTSFECDTHNNASSFEFVFHDISGQLVTPEPGSYIIQDTHPLECPNNTGTQEPLTSKTRMFSVSPEEIADDLFYILPDGQLFFPNFPEGSQTSRDYCIDDFLTEHVIVRQALLCFPAQPTETEDVKLVVKVFPYFLFLSSLFLIATFLVYASIREIRNIHGVTVMCYVASLAVTYIGLGIHQLHTEESSECVIVAVLVHYAFLSAFSWLSVFSFDIWRTFSDLQMPSSRAGYNQLGIRFICYSVYAWSVPLVIVSVGQILDYYVDDLPRYIVTPQFNGIKCWFNGVAASWIYLYGPMAFWILCNIAFFVMTAVILHRAKRDTAFAVKSVHAKQNLRLIFSLFILMGVTWTMEVASFAIGGSAYFWIPTDILNILTAIFIFYIFVCKPNVWNLLKLKFPWLKTMDRCCPSPMRTRQETQQTTST</sequence>
<comment type="similarity">
    <text evidence="2">Belongs to the G-protein coupled receptor 2 family. Mth subfamily.</text>
</comment>
<dbReference type="Gene3D" id="1.20.1070.10">
    <property type="entry name" value="Rhodopsin 7-helix transmembrane proteins"/>
    <property type="match status" value="1"/>
</dbReference>
<keyword evidence="7" id="KW-0472">Membrane</keyword>
<dbReference type="CDD" id="cd15039">
    <property type="entry name" value="7tmB3_Methuselah-like"/>
    <property type="match status" value="1"/>
</dbReference>
<evidence type="ECO:0000313" key="8">
    <source>
        <dbReference type="EMBL" id="KZS16649.1"/>
    </source>
</evidence>
<evidence type="ECO:0000256" key="4">
    <source>
        <dbReference type="ARBA" id="ARBA00022729"/>
    </source>
</evidence>
<comment type="subcellular location">
    <subcellularLocation>
        <location evidence="1">Membrane</location>
        <topology evidence="1">Multi-pass membrane protein</topology>
    </subcellularLocation>
</comment>
<keyword evidence="6" id="KW-0807">Transducer</keyword>
<dbReference type="Proteomes" id="UP000076858">
    <property type="component" value="Unassembled WGS sequence"/>
</dbReference>
<dbReference type="GO" id="GO:0004930">
    <property type="term" value="F:G protein-coupled receptor activity"/>
    <property type="evidence" value="ECO:0007669"/>
    <property type="project" value="UniProtKB-KW"/>
</dbReference>
<name>A0A0P5WKU3_9CRUS</name>
<keyword evidence="4" id="KW-0732">Signal</keyword>
<protein>
    <submittedName>
        <fullName evidence="8">Methuselah 15-like protein</fullName>
    </submittedName>
</protein>
<dbReference type="InterPro" id="IPR036272">
    <property type="entry name" value="Methuselah_N_sf"/>
</dbReference>
<keyword evidence="5" id="KW-1133">Transmembrane helix</keyword>
<evidence type="ECO:0000256" key="6">
    <source>
        <dbReference type="ARBA" id="ARBA00023040"/>
    </source>
</evidence>
<dbReference type="Pfam" id="PF00002">
    <property type="entry name" value="7tm_2"/>
    <property type="match status" value="1"/>
</dbReference>
<dbReference type="Gene3D" id="2.170.180.11">
    <property type="entry name" value="Methuselah ectodomain, domain 2"/>
    <property type="match status" value="1"/>
</dbReference>
<keyword evidence="6" id="KW-0297">G-protein coupled receptor</keyword>
<evidence type="ECO:0000256" key="2">
    <source>
        <dbReference type="ARBA" id="ARBA00008979"/>
    </source>
</evidence>
<dbReference type="InterPro" id="IPR023311">
    <property type="entry name" value="Methusela_ecto_dom_2"/>
</dbReference>
<evidence type="ECO:0000313" key="9">
    <source>
        <dbReference type="Proteomes" id="UP000076858"/>
    </source>
</evidence>
<dbReference type="InterPro" id="IPR000832">
    <property type="entry name" value="GPCR_2_secretin-like"/>
</dbReference>
<dbReference type="GO" id="GO:0007166">
    <property type="term" value="P:cell surface receptor signaling pathway"/>
    <property type="evidence" value="ECO:0007669"/>
    <property type="project" value="InterPro"/>
</dbReference>
<organism evidence="8 9">
    <name type="scientific">Daphnia magna</name>
    <dbReference type="NCBI Taxonomy" id="35525"/>
    <lineage>
        <taxon>Eukaryota</taxon>
        <taxon>Metazoa</taxon>
        <taxon>Ecdysozoa</taxon>
        <taxon>Arthropoda</taxon>
        <taxon>Crustacea</taxon>
        <taxon>Branchiopoda</taxon>
        <taxon>Diplostraca</taxon>
        <taxon>Cladocera</taxon>
        <taxon>Anomopoda</taxon>
        <taxon>Daphniidae</taxon>
        <taxon>Daphnia</taxon>
    </lineage>
</organism>
<dbReference type="EMBL" id="LRGB01000687">
    <property type="protein sequence ID" value="KZS16649.1"/>
    <property type="molecule type" value="Genomic_DNA"/>
</dbReference>
<evidence type="ECO:0000256" key="7">
    <source>
        <dbReference type="ARBA" id="ARBA00023136"/>
    </source>
</evidence>
<dbReference type="InterPro" id="IPR017981">
    <property type="entry name" value="GPCR_2-like_7TM"/>
</dbReference>
<evidence type="ECO:0000256" key="1">
    <source>
        <dbReference type="ARBA" id="ARBA00004141"/>
    </source>
</evidence>
<keyword evidence="6" id="KW-0675">Receptor</keyword>
<accession>A0A0P5WKU3</accession>
<dbReference type="PROSITE" id="PS50261">
    <property type="entry name" value="G_PROTEIN_RECEP_F2_4"/>
    <property type="match status" value="1"/>
</dbReference>
<proteinExistence type="inferred from homology"/>
<dbReference type="InterPro" id="IPR052808">
    <property type="entry name" value="GPCR_Mth-like"/>
</dbReference>
<dbReference type="SUPFAM" id="SSF63877">
    <property type="entry name" value="Methuselah ectodomain"/>
    <property type="match status" value="1"/>
</dbReference>
<dbReference type="STRING" id="35525.A0A0P5WKU3"/>
<gene>
    <name evidence="8" type="ORF">APZ42_017202</name>
</gene>
<reference evidence="8 9" key="1">
    <citation type="submission" date="2016-03" db="EMBL/GenBank/DDBJ databases">
        <title>EvidentialGene: Evidence-directed Construction of Genes on Genomes.</title>
        <authorList>
            <person name="Gilbert D.G."/>
            <person name="Choi J.-H."/>
            <person name="Mockaitis K."/>
            <person name="Colbourne J."/>
            <person name="Pfrender M."/>
        </authorList>
    </citation>
    <scope>NUCLEOTIDE SEQUENCE [LARGE SCALE GENOMIC DNA]</scope>
    <source>
        <strain evidence="8 9">Xinb3</strain>
        <tissue evidence="8">Complete organism</tissue>
    </source>
</reference>